<dbReference type="EMBL" id="QORN01000003">
    <property type="protein sequence ID" value="MBD5805717.1"/>
    <property type="molecule type" value="Genomic_DNA"/>
</dbReference>
<evidence type="ECO:0000259" key="1">
    <source>
        <dbReference type="PROSITE" id="PS51186"/>
    </source>
</evidence>
<dbReference type="InterPro" id="IPR000182">
    <property type="entry name" value="GNAT_dom"/>
</dbReference>
<dbReference type="Proteomes" id="UP000704341">
    <property type="component" value="Unassembled WGS sequence"/>
</dbReference>
<feature type="domain" description="N-acetyltransferase" evidence="1">
    <location>
        <begin position="6"/>
        <end position="145"/>
    </location>
</feature>
<dbReference type="SUPFAM" id="SSF55729">
    <property type="entry name" value="Acyl-CoA N-acyltransferases (Nat)"/>
    <property type="match status" value="1"/>
</dbReference>
<sequence length="154" mass="18114">MQWYDKQFDELTVNELLAILKLRAIVFNQEQHSSYPDPDDQDRHAHHVFAIKDRQIIAYARYFIQDNYATFGRVVVAPRFRKTGLGGSIVDHLLHGIVHNYANREIIIHAQAYVEKFYQQYGFLAVGDHFTEAGREHVTMIYQPRTKKEVTDYD</sequence>
<dbReference type="Pfam" id="PF13673">
    <property type="entry name" value="Acetyltransf_10"/>
    <property type="match status" value="1"/>
</dbReference>
<accession>A0ABR8P3Y5</accession>
<evidence type="ECO:0000313" key="2">
    <source>
        <dbReference type="EMBL" id="MBD5805717.1"/>
    </source>
</evidence>
<name>A0ABR8P3Y5_9LACO</name>
<dbReference type="Gene3D" id="3.40.630.30">
    <property type="match status" value="1"/>
</dbReference>
<protein>
    <submittedName>
        <fullName evidence="2">GNAT family N-acetyltransferase</fullName>
    </submittedName>
</protein>
<organism evidence="2 3">
    <name type="scientific">Limosilactobacillus walteri</name>
    <dbReference type="NCBI Taxonomy" id="2268022"/>
    <lineage>
        <taxon>Bacteria</taxon>
        <taxon>Bacillati</taxon>
        <taxon>Bacillota</taxon>
        <taxon>Bacilli</taxon>
        <taxon>Lactobacillales</taxon>
        <taxon>Lactobacillaceae</taxon>
        <taxon>Limosilactobacillus</taxon>
    </lineage>
</organism>
<dbReference type="PROSITE" id="PS51186">
    <property type="entry name" value="GNAT"/>
    <property type="match status" value="1"/>
</dbReference>
<proteinExistence type="predicted"/>
<keyword evidence="3" id="KW-1185">Reference proteome</keyword>
<comment type="caution">
    <text evidence="2">The sequence shown here is derived from an EMBL/GenBank/DDBJ whole genome shotgun (WGS) entry which is preliminary data.</text>
</comment>
<gene>
    <name evidence="2" type="ORF">DTK66_01105</name>
</gene>
<evidence type="ECO:0000313" key="3">
    <source>
        <dbReference type="Proteomes" id="UP000704341"/>
    </source>
</evidence>
<reference evidence="2 3" key="1">
    <citation type="submission" date="2018-07" db="EMBL/GenBank/DDBJ databases">
        <title>Phylogenomic Insights into understanding Host Adaptation of Lactobacillus reuteri by a novel species, Lactobacillus spp. M31.</title>
        <authorList>
            <person name="Sharma S."/>
            <person name="Patil P."/>
            <person name="Korpole S."/>
            <person name="Patil P.B."/>
        </authorList>
    </citation>
    <scope>NUCLEOTIDE SEQUENCE [LARGE SCALE GENOMIC DNA]</scope>
    <source>
        <strain evidence="2 3">M31</strain>
    </source>
</reference>
<dbReference type="CDD" id="cd04301">
    <property type="entry name" value="NAT_SF"/>
    <property type="match status" value="1"/>
</dbReference>
<dbReference type="InterPro" id="IPR016181">
    <property type="entry name" value="Acyl_CoA_acyltransferase"/>
</dbReference>